<keyword evidence="4" id="KW-0573">Peptidoglycan synthesis</keyword>
<reference evidence="8" key="1">
    <citation type="submission" date="2022-11" db="EMBL/GenBank/DDBJ databases">
        <title>Draft genome sequence of Hoeflea poritis E7-10 and Hoeflea prorocentri PM5-8, separated from scleractinian coral Porites lutea and marine dinoflagellate.</title>
        <authorList>
            <person name="Zhang G."/>
            <person name="Wei Q."/>
            <person name="Cai L."/>
        </authorList>
    </citation>
    <scope>NUCLEOTIDE SEQUENCE</scope>
    <source>
        <strain evidence="8">PM5-8</strain>
    </source>
</reference>
<dbReference type="InterPro" id="IPR003447">
    <property type="entry name" value="FEMABX"/>
</dbReference>
<keyword evidence="5" id="KW-0012">Acyltransferase</keyword>
<protein>
    <submittedName>
        <fullName evidence="8">Peptidoglycan bridge formation glycyltransferase FemA/FemB family protein</fullName>
    </submittedName>
</protein>
<dbReference type="PANTHER" id="PTHR36174:SF1">
    <property type="entry name" value="LIPID II:GLYCINE GLYCYLTRANSFERASE"/>
    <property type="match status" value="1"/>
</dbReference>
<dbReference type="GO" id="GO:0016755">
    <property type="term" value="F:aminoacyltransferase activity"/>
    <property type="evidence" value="ECO:0007669"/>
    <property type="project" value="InterPro"/>
</dbReference>
<dbReference type="RefSeq" id="WP_267989663.1">
    <property type="nucleotide sequence ID" value="NZ_JAPJZI010000001.1"/>
</dbReference>
<dbReference type="InterPro" id="IPR050644">
    <property type="entry name" value="PG_Glycine_Bridge_Synth"/>
</dbReference>
<proteinExistence type="inferred from homology"/>
<comment type="similarity">
    <text evidence="1">Belongs to the FemABX family.</text>
</comment>
<dbReference type="GO" id="GO:0009252">
    <property type="term" value="P:peptidoglycan biosynthetic process"/>
    <property type="evidence" value="ECO:0007669"/>
    <property type="project" value="UniProtKB-KW"/>
</dbReference>
<keyword evidence="6" id="KW-0961">Cell wall biogenesis/degradation</keyword>
<evidence type="ECO:0000256" key="5">
    <source>
        <dbReference type="ARBA" id="ARBA00023315"/>
    </source>
</evidence>
<feature type="domain" description="BioF2-like acetyltransferase" evidence="7">
    <location>
        <begin position="197"/>
        <end position="325"/>
    </location>
</feature>
<dbReference type="PROSITE" id="PS51191">
    <property type="entry name" value="FEMABX"/>
    <property type="match status" value="1"/>
</dbReference>
<organism evidence="8 9">
    <name type="scientific">Hoeflea prorocentri</name>
    <dbReference type="NCBI Taxonomy" id="1922333"/>
    <lineage>
        <taxon>Bacteria</taxon>
        <taxon>Pseudomonadati</taxon>
        <taxon>Pseudomonadota</taxon>
        <taxon>Alphaproteobacteria</taxon>
        <taxon>Hyphomicrobiales</taxon>
        <taxon>Rhizobiaceae</taxon>
        <taxon>Hoeflea</taxon>
    </lineage>
</organism>
<keyword evidence="9" id="KW-1185">Reference proteome</keyword>
<dbReference type="SUPFAM" id="SSF55729">
    <property type="entry name" value="Acyl-CoA N-acyltransferases (Nat)"/>
    <property type="match status" value="1"/>
</dbReference>
<name>A0A9X3ZG59_9HYPH</name>
<dbReference type="GO" id="GO:0008360">
    <property type="term" value="P:regulation of cell shape"/>
    <property type="evidence" value="ECO:0007669"/>
    <property type="project" value="UniProtKB-KW"/>
</dbReference>
<evidence type="ECO:0000256" key="3">
    <source>
        <dbReference type="ARBA" id="ARBA00022960"/>
    </source>
</evidence>
<dbReference type="InterPro" id="IPR038740">
    <property type="entry name" value="BioF2-like_GNAT_dom"/>
</dbReference>
<evidence type="ECO:0000256" key="2">
    <source>
        <dbReference type="ARBA" id="ARBA00022679"/>
    </source>
</evidence>
<dbReference type="InterPro" id="IPR016181">
    <property type="entry name" value="Acyl_CoA_acyltransferase"/>
</dbReference>
<evidence type="ECO:0000256" key="4">
    <source>
        <dbReference type="ARBA" id="ARBA00022984"/>
    </source>
</evidence>
<accession>A0A9X3ZG59</accession>
<evidence type="ECO:0000313" key="9">
    <source>
        <dbReference type="Proteomes" id="UP001151234"/>
    </source>
</evidence>
<evidence type="ECO:0000256" key="6">
    <source>
        <dbReference type="ARBA" id="ARBA00023316"/>
    </source>
</evidence>
<keyword evidence="3" id="KW-0133">Cell shape</keyword>
<dbReference type="EMBL" id="JAPJZI010000001">
    <property type="protein sequence ID" value="MDA5398227.1"/>
    <property type="molecule type" value="Genomic_DNA"/>
</dbReference>
<dbReference type="Proteomes" id="UP001151234">
    <property type="component" value="Unassembled WGS sequence"/>
</dbReference>
<dbReference type="PANTHER" id="PTHR36174">
    <property type="entry name" value="LIPID II:GLYCINE GLYCYLTRANSFERASE"/>
    <property type="match status" value="1"/>
</dbReference>
<dbReference type="Pfam" id="PF13480">
    <property type="entry name" value="Acetyltransf_6"/>
    <property type="match status" value="1"/>
</dbReference>
<comment type="caution">
    <text evidence="8">The sequence shown here is derived from an EMBL/GenBank/DDBJ whole genome shotgun (WGS) entry which is preliminary data.</text>
</comment>
<keyword evidence="2" id="KW-0808">Transferase</keyword>
<dbReference type="GO" id="GO:0071555">
    <property type="term" value="P:cell wall organization"/>
    <property type="evidence" value="ECO:0007669"/>
    <property type="project" value="UniProtKB-KW"/>
</dbReference>
<dbReference type="Gene3D" id="3.40.630.30">
    <property type="match status" value="1"/>
</dbReference>
<evidence type="ECO:0000259" key="7">
    <source>
        <dbReference type="Pfam" id="PF13480"/>
    </source>
</evidence>
<gene>
    <name evidence="8" type="ORF">OQ273_06530</name>
</gene>
<evidence type="ECO:0000313" key="8">
    <source>
        <dbReference type="EMBL" id="MDA5398227.1"/>
    </source>
</evidence>
<evidence type="ECO:0000256" key="1">
    <source>
        <dbReference type="ARBA" id="ARBA00009943"/>
    </source>
</evidence>
<sequence length="388" mass="43137">MNMNVDARLSSQANTIGLESVKAATGHRGALSSGLRVQVVAPLEWDEIATGFADILPEQTGAFNIARWGEDRIECVKFLENDRIVGGAVAYVRPIPLTGTGIAIVKWGPIWRAKGQEVSDDMYRRIILALDEEYCTRRNMHLTVAPQAVPPYDALALKVLEQLGFSRGASFAAPERYLVNVDLAEDDLMASLDQKWRYNLRKSWKNEFDIAFCNDDNGLKEFLKLYTEMTSRKQFLDASAIDSLEDFVRNGVNGIRPSVVLVSHEGTPTAGGVFFASGEVASYMYGATDGRALRLKAGYAMHWWIAQHYCQQPGVKWYDLGGNDLDSGLHQFKKGMVGKGGSIVDAPPRFHHARSLLSNFLGTSVFRLRDAMSAVERYKHDLLRKAGR</sequence>
<dbReference type="AlphaFoldDB" id="A0A9X3ZG59"/>